<dbReference type="RefSeq" id="WP_224195312.1">
    <property type="nucleotide sequence ID" value="NZ_JAIRAU010000043.1"/>
</dbReference>
<reference evidence="3" key="1">
    <citation type="submission" date="2021-08" db="EMBL/GenBank/DDBJ databases">
        <authorList>
            <person name="Stevens D.C."/>
        </authorList>
    </citation>
    <scope>NUCLEOTIDE SEQUENCE</scope>
    <source>
        <strain evidence="3">DSM 53165</strain>
    </source>
</reference>
<feature type="region of interest" description="Disordered" evidence="1">
    <location>
        <begin position="52"/>
        <end position="71"/>
    </location>
</feature>
<feature type="chain" id="PRO_5046072681" description="Lipoprotein" evidence="2">
    <location>
        <begin position="20"/>
        <end position="296"/>
    </location>
</feature>
<evidence type="ECO:0008006" key="5">
    <source>
        <dbReference type="Google" id="ProtNLM"/>
    </source>
</evidence>
<comment type="caution">
    <text evidence="3">The sequence shown here is derived from an EMBL/GenBank/DDBJ whole genome shotgun (WGS) entry which is preliminary data.</text>
</comment>
<dbReference type="EMBL" id="JAIRAU010000043">
    <property type="protein sequence ID" value="MBZ5713574.1"/>
    <property type="molecule type" value="Genomic_DNA"/>
</dbReference>
<evidence type="ECO:0000256" key="2">
    <source>
        <dbReference type="SAM" id="SignalP"/>
    </source>
</evidence>
<gene>
    <name evidence="3" type="ORF">K7C98_30440</name>
</gene>
<dbReference type="PROSITE" id="PS51257">
    <property type="entry name" value="PROKAR_LIPOPROTEIN"/>
    <property type="match status" value="1"/>
</dbReference>
<feature type="region of interest" description="Disordered" evidence="1">
    <location>
        <begin position="274"/>
        <end position="296"/>
    </location>
</feature>
<organism evidence="3 4">
    <name type="scientific">Nannocystis pusilla</name>
    <dbReference type="NCBI Taxonomy" id="889268"/>
    <lineage>
        <taxon>Bacteria</taxon>
        <taxon>Pseudomonadati</taxon>
        <taxon>Myxococcota</taxon>
        <taxon>Polyangia</taxon>
        <taxon>Nannocystales</taxon>
        <taxon>Nannocystaceae</taxon>
        <taxon>Nannocystis</taxon>
    </lineage>
</organism>
<feature type="signal peptide" evidence="2">
    <location>
        <begin position="1"/>
        <end position="19"/>
    </location>
</feature>
<evidence type="ECO:0000256" key="1">
    <source>
        <dbReference type="SAM" id="MobiDB-lite"/>
    </source>
</evidence>
<proteinExistence type="predicted"/>
<name>A0ABS7TZF9_9BACT</name>
<evidence type="ECO:0000313" key="4">
    <source>
        <dbReference type="Proteomes" id="UP001139031"/>
    </source>
</evidence>
<evidence type="ECO:0000313" key="3">
    <source>
        <dbReference type="EMBL" id="MBZ5713574.1"/>
    </source>
</evidence>
<protein>
    <recommendedName>
        <fullName evidence="5">Lipoprotein</fullName>
    </recommendedName>
</protein>
<sequence>MPRTNLVASLLLASVAALAACHKSSDGAHLSAPESAGYAPAGQQYRISATPTNADAAGPIAPGGGEASVGGALAERERQQSRGLGTAYGEQRSSSVRGTRFERADAYNPDLVLSLRYNDAEGVSQISHHKTGSPYLQSAIQQSNPVTVTLRDEYGAPLSAAQVGGDVYAIGEIGARYTIGVENHSPQRLEVVASVDGLDVLDGGEADFHKRGYVVAPYTSFAIEGWRTSDDTVAAFRFSDTDAGYAAQMGKPRNIGVIGVAFFREAGHAHDDIFRRDTADPFPNRYAPPPPAYRGY</sequence>
<keyword evidence="4" id="KW-1185">Reference proteome</keyword>
<accession>A0ABS7TZF9</accession>
<dbReference type="Proteomes" id="UP001139031">
    <property type="component" value="Unassembled WGS sequence"/>
</dbReference>
<feature type="region of interest" description="Disordered" evidence="1">
    <location>
        <begin position="77"/>
        <end position="96"/>
    </location>
</feature>
<keyword evidence="2" id="KW-0732">Signal</keyword>
<feature type="compositionally biased region" description="Pro residues" evidence="1">
    <location>
        <begin position="286"/>
        <end position="296"/>
    </location>
</feature>